<organism evidence="3 4">
    <name type="scientific">Nocardioides marmoribigeumensis</name>
    <dbReference type="NCBI Taxonomy" id="433649"/>
    <lineage>
        <taxon>Bacteria</taxon>
        <taxon>Bacillati</taxon>
        <taxon>Actinomycetota</taxon>
        <taxon>Actinomycetes</taxon>
        <taxon>Propionibacteriales</taxon>
        <taxon>Nocardioidaceae</taxon>
        <taxon>Nocardioides</taxon>
    </lineage>
</organism>
<keyword evidence="4" id="KW-1185">Reference proteome</keyword>
<reference evidence="3 4" key="1">
    <citation type="submission" date="2023-07" db="EMBL/GenBank/DDBJ databases">
        <title>Sequencing the genomes of 1000 actinobacteria strains.</title>
        <authorList>
            <person name="Klenk H.-P."/>
        </authorList>
    </citation>
    <scope>NUCLEOTIDE SEQUENCE [LARGE SCALE GENOMIC DNA]</scope>
    <source>
        <strain evidence="3 4">DSM 19426</strain>
    </source>
</reference>
<dbReference type="InterPro" id="IPR009839">
    <property type="entry name" value="SseB_N"/>
</dbReference>
<evidence type="ECO:0000256" key="1">
    <source>
        <dbReference type="SAM" id="MobiDB-lite"/>
    </source>
</evidence>
<evidence type="ECO:0000313" key="4">
    <source>
        <dbReference type="Proteomes" id="UP001183648"/>
    </source>
</evidence>
<protein>
    <recommendedName>
        <fullName evidence="2">SseB protein N-terminal domain-containing protein</fullName>
    </recommendedName>
</protein>
<feature type="domain" description="SseB protein N-terminal" evidence="2">
    <location>
        <begin position="28"/>
        <end position="149"/>
    </location>
</feature>
<evidence type="ECO:0000313" key="3">
    <source>
        <dbReference type="EMBL" id="MDR7360968.1"/>
    </source>
</evidence>
<dbReference type="EMBL" id="JAVDYG010000001">
    <property type="protein sequence ID" value="MDR7360968.1"/>
    <property type="molecule type" value="Genomic_DNA"/>
</dbReference>
<proteinExistence type="predicted"/>
<gene>
    <name evidence="3" type="ORF">J2S63_000521</name>
</gene>
<evidence type="ECO:0000259" key="2">
    <source>
        <dbReference type="Pfam" id="PF07179"/>
    </source>
</evidence>
<sequence>MTEPPSARRLLDTGFGDDDGTASQAVSDALTAYDADPDGLHRETLAVLQDARLLVPVVAVLGEVELGEDGLARDKTSDMATVLMRGPGGRTALLAFTSMAALQAWRPDARPVPVSVTAAAEAARVDGADTLLVDVAGPVRFVVQDEDLQALAEGYRLADLAGRLAWTKVVDPG</sequence>
<feature type="region of interest" description="Disordered" evidence="1">
    <location>
        <begin position="1"/>
        <end position="21"/>
    </location>
</feature>
<dbReference type="Proteomes" id="UP001183648">
    <property type="component" value="Unassembled WGS sequence"/>
</dbReference>
<name>A0ABU2BQQ7_9ACTN</name>
<accession>A0ABU2BQQ7</accession>
<comment type="caution">
    <text evidence="3">The sequence shown here is derived from an EMBL/GenBank/DDBJ whole genome shotgun (WGS) entry which is preliminary data.</text>
</comment>
<dbReference type="RefSeq" id="WP_310298236.1">
    <property type="nucleotide sequence ID" value="NZ_BAAAPS010000002.1"/>
</dbReference>
<dbReference type="Pfam" id="PF07179">
    <property type="entry name" value="SseB"/>
    <property type="match status" value="1"/>
</dbReference>